<dbReference type="InterPro" id="IPR032710">
    <property type="entry name" value="NTF2-like_dom_sf"/>
</dbReference>
<keyword evidence="3" id="KW-1185">Reference proteome</keyword>
<evidence type="ECO:0000259" key="1">
    <source>
        <dbReference type="Pfam" id="PF12680"/>
    </source>
</evidence>
<dbReference type="SUPFAM" id="SSF54427">
    <property type="entry name" value="NTF2-like"/>
    <property type="match status" value="1"/>
</dbReference>
<feature type="domain" description="SnoaL-like" evidence="1">
    <location>
        <begin position="12"/>
        <end position="112"/>
    </location>
</feature>
<reference evidence="3" key="1">
    <citation type="journal article" date="2019" name="Int. J. Syst. Evol. Microbiol.">
        <title>The Global Catalogue of Microorganisms (GCM) 10K type strain sequencing project: providing services to taxonomists for standard genome sequencing and annotation.</title>
        <authorList>
            <consortium name="The Broad Institute Genomics Platform"/>
            <consortium name="The Broad Institute Genome Sequencing Center for Infectious Disease"/>
            <person name="Wu L."/>
            <person name="Ma J."/>
        </authorList>
    </citation>
    <scope>NUCLEOTIDE SEQUENCE [LARGE SCALE GENOMIC DNA]</scope>
    <source>
        <strain evidence="3">JCM 18303</strain>
    </source>
</reference>
<dbReference type="Pfam" id="PF12680">
    <property type="entry name" value="SnoaL_2"/>
    <property type="match status" value="1"/>
</dbReference>
<sequence length="126" mass="13771">MPSRPEELHPALAAAYNAGDLDGMLALYDPRAAFVVKPGHVTDGPSELREALRRLVGIRGHLAVHPDSFVRSDDVILALGGYTLSGRRRDGTPFEVGSRFADILRRQPDGRWLLAVDNGFNSPWPA</sequence>
<dbReference type="Proteomes" id="UP001428817">
    <property type="component" value="Unassembled WGS sequence"/>
</dbReference>
<name>A0ABP9Q2Q8_9PSEU</name>
<evidence type="ECO:0000313" key="3">
    <source>
        <dbReference type="Proteomes" id="UP001428817"/>
    </source>
</evidence>
<gene>
    <name evidence="2" type="ORF">GCM10023321_30110</name>
</gene>
<evidence type="ECO:0000313" key="2">
    <source>
        <dbReference type="EMBL" id="GAA5155810.1"/>
    </source>
</evidence>
<dbReference type="Gene3D" id="3.10.450.50">
    <property type="match status" value="1"/>
</dbReference>
<dbReference type="EMBL" id="BAABJP010000010">
    <property type="protein sequence ID" value="GAA5155810.1"/>
    <property type="molecule type" value="Genomic_DNA"/>
</dbReference>
<accession>A0ABP9Q2Q8</accession>
<protein>
    <recommendedName>
        <fullName evidence="1">SnoaL-like domain-containing protein</fullName>
    </recommendedName>
</protein>
<comment type="caution">
    <text evidence="2">The sequence shown here is derived from an EMBL/GenBank/DDBJ whole genome shotgun (WGS) entry which is preliminary data.</text>
</comment>
<organism evidence="2 3">
    <name type="scientific">Pseudonocardia eucalypti</name>
    <dbReference type="NCBI Taxonomy" id="648755"/>
    <lineage>
        <taxon>Bacteria</taxon>
        <taxon>Bacillati</taxon>
        <taxon>Actinomycetota</taxon>
        <taxon>Actinomycetes</taxon>
        <taxon>Pseudonocardiales</taxon>
        <taxon>Pseudonocardiaceae</taxon>
        <taxon>Pseudonocardia</taxon>
    </lineage>
</organism>
<proteinExistence type="predicted"/>
<dbReference type="RefSeq" id="WP_185064050.1">
    <property type="nucleotide sequence ID" value="NZ_BAABJP010000010.1"/>
</dbReference>
<dbReference type="InterPro" id="IPR037401">
    <property type="entry name" value="SnoaL-like"/>
</dbReference>